<accession>A0A017HLI5</accession>
<gene>
    <name evidence="1" type="ORF">Rumeso_03203</name>
</gene>
<dbReference type="EMBL" id="AOSK01000090">
    <property type="protein sequence ID" value="EYD75221.1"/>
    <property type="molecule type" value="Genomic_DNA"/>
</dbReference>
<dbReference type="Proteomes" id="UP000019666">
    <property type="component" value="Unassembled WGS sequence"/>
</dbReference>
<reference evidence="1 2" key="1">
    <citation type="submission" date="2013-02" db="EMBL/GenBank/DDBJ databases">
        <authorList>
            <person name="Fiebig A."/>
            <person name="Goeker M."/>
            <person name="Klenk H.-P.P."/>
        </authorList>
    </citation>
    <scope>NUCLEOTIDE SEQUENCE [LARGE SCALE GENOMIC DNA]</scope>
    <source>
        <strain evidence="1 2">DSM 19309</strain>
    </source>
</reference>
<dbReference type="HOGENOM" id="CLU_3295956_0_0_5"/>
<sequence length="40" mass="4054">MIEDATDVAGWRLGIASTIMNPPLTVISGGLAAAADLLLD</sequence>
<evidence type="ECO:0000313" key="1">
    <source>
        <dbReference type="EMBL" id="EYD75221.1"/>
    </source>
</evidence>
<dbReference type="AlphaFoldDB" id="A0A017HLI5"/>
<dbReference type="RefSeq" id="WP_281177595.1">
    <property type="nucleotide sequence ID" value="NZ_KK088622.1"/>
</dbReference>
<name>A0A017HLI5_9RHOB</name>
<proteinExistence type="predicted"/>
<organism evidence="1 2">
    <name type="scientific">Rubellimicrobium mesophilum DSM 19309</name>
    <dbReference type="NCBI Taxonomy" id="442562"/>
    <lineage>
        <taxon>Bacteria</taxon>
        <taxon>Pseudomonadati</taxon>
        <taxon>Pseudomonadota</taxon>
        <taxon>Alphaproteobacteria</taxon>
        <taxon>Rhodobacterales</taxon>
        <taxon>Roseobacteraceae</taxon>
        <taxon>Rubellimicrobium</taxon>
    </lineage>
</organism>
<keyword evidence="2" id="KW-1185">Reference proteome</keyword>
<comment type="caution">
    <text evidence="1">The sequence shown here is derived from an EMBL/GenBank/DDBJ whole genome shotgun (WGS) entry which is preliminary data.</text>
</comment>
<protein>
    <submittedName>
        <fullName evidence="1">Uncharacterized protein</fullName>
    </submittedName>
</protein>
<evidence type="ECO:0000313" key="2">
    <source>
        <dbReference type="Proteomes" id="UP000019666"/>
    </source>
</evidence>